<feature type="transmembrane region" description="Helical" evidence="1">
    <location>
        <begin position="128"/>
        <end position="149"/>
    </location>
</feature>
<evidence type="ECO:0000259" key="2">
    <source>
        <dbReference type="PROSITE" id="PS50878"/>
    </source>
</evidence>
<name>A0A6V7IK75_9HYME</name>
<dbReference type="PANTHER" id="PTHR33332">
    <property type="entry name" value="REVERSE TRANSCRIPTASE DOMAIN-CONTAINING PROTEIN"/>
    <property type="match status" value="1"/>
</dbReference>
<dbReference type="PROSITE" id="PS50878">
    <property type="entry name" value="RT_POL"/>
    <property type="match status" value="1"/>
</dbReference>
<dbReference type="InterPro" id="IPR000477">
    <property type="entry name" value="RT_dom"/>
</dbReference>
<evidence type="ECO:0000256" key="1">
    <source>
        <dbReference type="SAM" id="Phobius"/>
    </source>
</evidence>
<keyword evidence="1" id="KW-0472">Membrane</keyword>
<feature type="domain" description="Reverse transcriptase" evidence="2">
    <location>
        <begin position="1"/>
        <end position="90"/>
    </location>
</feature>
<keyword evidence="1" id="KW-1133">Transmembrane helix</keyword>
<dbReference type="AlphaFoldDB" id="A0A6V7IK75"/>
<evidence type="ECO:0000313" key="3">
    <source>
        <dbReference type="EMBL" id="CAD1539494.1"/>
    </source>
</evidence>
<reference evidence="3" key="1">
    <citation type="submission" date="2020-07" db="EMBL/GenBank/DDBJ databases">
        <authorList>
            <person name="Ferguson B K."/>
        </authorList>
    </citation>
    <scope>NUCLEOTIDE SEQUENCE</scope>
    <source>
        <strain evidence="3">L06</strain>
    </source>
</reference>
<proteinExistence type="predicted"/>
<dbReference type="EMBL" id="CADCXW020000006">
    <property type="protein sequence ID" value="CAD1539494.1"/>
    <property type="molecule type" value="Genomic_DNA"/>
</dbReference>
<sequence length="264" mass="30719">MPINFILSYADDTVIIASDDTWGLAQDRMNGYLDQVSTWLALNRLSLNINKTVYMTFGNYCDSVPIALDITIQSQRVTRVEKHKYLGIHFDFNMKWDIHIANIIKRTKYLIFILAELKRSMDSKTQLILYYAFFHSIINYGITAWSGAYKNNMSMLQRQQTMIMKIIDRSGTFEGSPPLNINQLLTLESLMLHYEPLKSMYGNIERNTRYKSLQISKLNRVVGTKNYYFVAIRAFNQLPNNLKVLNCNKESVKKRLKAFMGAVY</sequence>
<keyword evidence="1" id="KW-0812">Transmembrane</keyword>
<protein>
    <recommendedName>
        <fullName evidence="2">Reverse transcriptase domain-containing protein</fullName>
    </recommendedName>
</protein>
<gene>
    <name evidence="3" type="ORF">BBRV_LOCUS26242</name>
</gene>
<organism evidence="3">
    <name type="scientific">Bracon brevicornis</name>
    <dbReference type="NCBI Taxonomy" id="1563983"/>
    <lineage>
        <taxon>Eukaryota</taxon>
        <taxon>Metazoa</taxon>
        <taxon>Ecdysozoa</taxon>
        <taxon>Arthropoda</taxon>
        <taxon>Hexapoda</taxon>
        <taxon>Insecta</taxon>
        <taxon>Pterygota</taxon>
        <taxon>Neoptera</taxon>
        <taxon>Endopterygota</taxon>
        <taxon>Hymenoptera</taxon>
        <taxon>Apocrita</taxon>
        <taxon>Ichneumonoidea</taxon>
        <taxon>Braconidae</taxon>
        <taxon>Braconinae</taxon>
        <taxon>Bracon</taxon>
    </lineage>
</organism>
<accession>A0A6V7IK75</accession>